<reference evidence="2 3" key="1">
    <citation type="submission" date="2023-11" db="EMBL/GenBank/DDBJ databases">
        <title>MicrobeMod: A computational toolkit for identifying prokaryotic methylation and restriction-modification with nanopore sequencing.</title>
        <authorList>
            <person name="Crits-Christoph A."/>
            <person name="Kang S.C."/>
            <person name="Lee H."/>
            <person name="Ostrov N."/>
        </authorList>
    </citation>
    <scope>NUCLEOTIDE SEQUENCE [LARGE SCALE GENOMIC DNA]</scope>
    <source>
        <strain evidence="2 3">ATCC 49870</strain>
    </source>
</reference>
<dbReference type="PANTHER" id="PTHR42899">
    <property type="entry name" value="SPERMATOGENESIS-ASSOCIATED PROTEIN 20"/>
    <property type="match status" value="1"/>
</dbReference>
<dbReference type="CDD" id="cd02955">
    <property type="entry name" value="SSP411"/>
    <property type="match status" value="1"/>
</dbReference>
<dbReference type="EMBL" id="CP140153">
    <property type="protein sequence ID" value="WQH17217.1"/>
    <property type="molecule type" value="Genomic_DNA"/>
</dbReference>
<dbReference type="InterPro" id="IPR008928">
    <property type="entry name" value="6-hairpin_glycosidase_sf"/>
</dbReference>
<name>A0ABZ0YYE9_9GAMM</name>
<dbReference type="SUPFAM" id="SSF52833">
    <property type="entry name" value="Thioredoxin-like"/>
    <property type="match status" value="1"/>
</dbReference>
<feature type="domain" description="Spermatogenesis-associated protein 20-like TRX" evidence="1">
    <location>
        <begin position="5"/>
        <end position="166"/>
    </location>
</feature>
<keyword evidence="3" id="KW-1185">Reference proteome</keyword>
<dbReference type="Proteomes" id="UP001327459">
    <property type="component" value="Chromosome"/>
</dbReference>
<dbReference type="Gene3D" id="3.40.30.10">
    <property type="entry name" value="Glutaredoxin"/>
    <property type="match status" value="1"/>
</dbReference>
<dbReference type="InterPro" id="IPR004879">
    <property type="entry name" value="Ssp411-like_TRX"/>
</dbReference>
<evidence type="ECO:0000313" key="3">
    <source>
        <dbReference type="Proteomes" id="UP001327459"/>
    </source>
</evidence>
<accession>A0ABZ0YYE9</accession>
<sequence length="683" mass="74377">MTNPRLLESTSPYLQAHADNPVEWYAWTDEALSRARDEDRPILLSIGYAACHWCHVMARESFSNPEIAAVMNRHFINIKVDREERPDLDKTYQTAHALLNQRGGGWPLTAFLNPDDLTPFFIGTYFPAEPRFGLPGFADLLERVHSAYREKRDQTREQGLAVHRALNATPPGSNELPGVSVADAARARLEESMDDRHGGLGGAPKFPQLPMLDFLLDEAAARGTDGGGALDHAVAALLDGGLFDHLDGGIFRYCVDADWTIPHFEKMLVDNAQLPDTLSRFAVLGDGSDTRRAVIESLLERGIDHFLERMRLADGTFAASLDADTPGDTSGDTGGEEGATYLWTPDEAREVLETAGLDASAIESFLGEYGLDRPANFEGKWHLASARRARRIDEVRPLIEPIRRALLSHRDTRPQPKRDDKSLLGLNALLATGLLRAGNRLGRDDWTSKGLDLLDRLVPADSAVADLPTGYLDGRPSVPAFLDDLALLLEAQAEAFFRVPDAERLSRIEEIIGTITERFADGSGAFRLSHAGHGAPVAGLVVFTDDAQPAGNAVLADALTRLGYSLGRPDWLATAEDIFKAAAGSIERAPQVHTRLLAALRRFHQPGTVVVIKAREMTAWQTAIATLRRRGMTVIATGSDAVLADKPLPEAGPGLAPGLAYICRGTACLPPESEPDRLLAQFD</sequence>
<dbReference type="PANTHER" id="PTHR42899:SF1">
    <property type="entry name" value="SPERMATOGENESIS-ASSOCIATED PROTEIN 20"/>
    <property type="match status" value="1"/>
</dbReference>
<dbReference type="InterPro" id="IPR024705">
    <property type="entry name" value="Ssp411"/>
</dbReference>
<evidence type="ECO:0000259" key="1">
    <source>
        <dbReference type="Pfam" id="PF03190"/>
    </source>
</evidence>
<proteinExistence type="predicted"/>
<dbReference type="SUPFAM" id="SSF48208">
    <property type="entry name" value="Six-hairpin glycosidases"/>
    <property type="match status" value="1"/>
</dbReference>
<dbReference type="Pfam" id="PF03190">
    <property type="entry name" value="Thioredox_DsbH"/>
    <property type="match status" value="1"/>
</dbReference>
<protein>
    <submittedName>
        <fullName evidence="2">Thioredoxin domain-containing protein</fullName>
    </submittedName>
</protein>
<dbReference type="InterPro" id="IPR036249">
    <property type="entry name" value="Thioredoxin-like_sf"/>
</dbReference>
<gene>
    <name evidence="2" type="ORF">SR882_04750</name>
</gene>
<organism evidence="2 3">
    <name type="scientific">Guyparkeria halophila</name>
    <dbReference type="NCBI Taxonomy" id="47960"/>
    <lineage>
        <taxon>Bacteria</taxon>
        <taxon>Pseudomonadati</taxon>
        <taxon>Pseudomonadota</taxon>
        <taxon>Gammaproteobacteria</taxon>
        <taxon>Chromatiales</taxon>
        <taxon>Thioalkalibacteraceae</taxon>
        <taxon>Guyparkeria</taxon>
    </lineage>
</organism>
<evidence type="ECO:0000313" key="2">
    <source>
        <dbReference type="EMBL" id="WQH17217.1"/>
    </source>
</evidence>
<dbReference type="PIRSF" id="PIRSF006402">
    <property type="entry name" value="UCP006402_thioredoxin"/>
    <property type="match status" value="1"/>
</dbReference>
<dbReference type="RefSeq" id="WP_322522192.1">
    <property type="nucleotide sequence ID" value="NZ_CP140153.1"/>
</dbReference>